<dbReference type="SUPFAM" id="SSF55781">
    <property type="entry name" value="GAF domain-like"/>
    <property type="match status" value="1"/>
</dbReference>
<reference evidence="5" key="1">
    <citation type="journal article" date="2019" name="Int. J. Syst. Evol. Microbiol.">
        <title>The Global Catalogue of Microorganisms (GCM) 10K type strain sequencing project: providing services to taxonomists for standard genome sequencing and annotation.</title>
        <authorList>
            <consortium name="The Broad Institute Genomics Platform"/>
            <consortium name="The Broad Institute Genome Sequencing Center for Infectious Disease"/>
            <person name="Wu L."/>
            <person name="Ma J."/>
        </authorList>
    </citation>
    <scope>NUCLEOTIDE SEQUENCE [LARGE SCALE GENOMIC DNA]</scope>
    <source>
        <strain evidence="5">CECT 7297</strain>
    </source>
</reference>
<dbReference type="Pfam" id="PF08448">
    <property type="entry name" value="PAS_4"/>
    <property type="match status" value="1"/>
</dbReference>
<dbReference type="Pfam" id="PF13185">
    <property type="entry name" value="GAF_2"/>
    <property type="match status" value="1"/>
</dbReference>
<dbReference type="NCBIfam" id="TIGR00254">
    <property type="entry name" value="GGDEF"/>
    <property type="match status" value="1"/>
</dbReference>
<gene>
    <name evidence="4" type="ORF">ACFOZ5_03795</name>
</gene>
<dbReference type="PROSITE" id="PS50112">
    <property type="entry name" value="PAS"/>
    <property type="match status" value="1"/>
</dbReference>
<dbReference type="PROSITE" id="PS50887">
    <property type="entry name" value="GGDEF"/>
    <property type="match status" value="1"/>
</dbReference>
<accession>A0ABV8QF20</accession>
<dbReference type="InterPro" id="IPR035965">
    <property type="entry name" value="PAS-like_dom_sf"/>
</dbReference>
<evidence type="ECO:0000313" key="5">
    <source>
        <dbReference type="Proteomes" id="UP001595798"/>
    </source>
</evidence>
<comment type="caution">
    <text evidence="4">The sequence shown here is derived from an EMBL/GenBank/DDBJ whole genome shotgun (WGS) entry which is preliminary data.</text>
</comment>
<keyword evidence="1" id="KW-0418">Kinase</keyword>
<dbReference type="SMART" id="SM00267">
    <property type="entry name" value="GGDEF"/>
    <property type="match status" value="1"/>
</dbReference>
<dbReference type="SMART" id="SM00091">
    <property type="entry name" value="PAS"/>
    <property type="match status" value="1"/>
</dbReference>
<dbReference type="SUPFAM" id="SSF55785">
    <property type="entry name" value="PYP-like sensor domain (PAS domain)"/>
    <property type="match status" value="1"/>
</dbReference>
<sequence length="439" mass="48246">MKPYEHPHLASFTDLLLDAVCVVDEDGYLRYISAAGERIFGYAPAEMVGRPMFDFVHPQDRQKTLASVNRVLSGEPLLNFENRYLRKDGTVAHIMWSARWSEAEGIRVGIARDVTERRHGEVMRAALYAISEAATASNELPALLERLQPVMEELLPAGSLTLAWCDPMSGCIEFPFVTNKRGDMTALPFEQAESVCRRVIACRRPLILNQAGACGEAPFSCLGVPLELAGRASGALTVLSDEPGATYSTQDRELLQFIAVQLAGATERIEMQARMTYMAQHDQLTGLPNRALFMDRLQIALARAHRHNTRLAVLFLDLNDFKTVNDRYGHGAGDQLLQAVATTLSQSIRDVDTAARLGGDEFVVLLESIEQPEDAGMVAEKLLSSLSLPYAVGGVSVRSVPSIGWSVYPDHGRDADTLIAHADHAMYRRKQGPGTDRAP</sequence>
<feature type="domain" description="PAS" evidence="2">
    <location>
        <begin position="5"/>
        <end position="75"/>
    </location>
</feature>
<dbReference type="Gene3D" id="3.30.450.40">
    <property type="match status" value="1"/>
</dbReference>
<dbReference type="Gene3D" id="3.30.70.270">
    <property type="match status" value="1"/>
</dbReference>
<dbReference type="PANTHER" id="PTHR46663:SF3">
    <property type="entry name" value="SLL0267 PROTEIN"/>
    <property type="match status" value="1"/>
</dbReference>
<dbReference type="Pfam" id="PF00990">
    <property type="entry name" value="GGDEF"/>
    <property type="match status" value="1"/>
</dbReference>
<dbReference type="SUPFAM" id="SSF55073">
    <property type="entry name" value="Nucleotide cyclase"/>
    <property type="match status" value="1"/>
</dbReference>
<dbReference type="RefSeq" id="WP_379885519.1">
    <property type="nucleotide sequence ID" value="NZ_JBHSDI010000007.1"/>
</dbReference>
<name>A0ABV8QF20_9GAMM</name>
<dbReference type="Gene3D" id="3.30.450.20">
    <property type="entry name" value="PAS domain"/>
    <property type="match status" value="1"/>
</dbReference>
<evidence type="ECO:0000256" key="1">
    <source>
        <dbReference type="ARBA" id="ARBA00022777"/>
    </source>
</evidence>
<dbReference type="EMBL" id="JBHSDI010000007">
    <property type="protein sequence ID" value="MFC4258152.1"/>
    <property type="molecule type" value="Genomic_DNA"/>
</dbReference>
<protein>
    <submittedName>
        <fullName evidence="4">Diguanylate cyclase domain-containing protein</fullName>
        <ecNumber evidence="4">2.7.7.65</ecNumber>
    </submittedName>
</protein>
<evidence type="ECO:0000313" key="4">
    <source>
        <dbReference type="EMBL" id="MFC4258152.1"/>
    </source>
</evidence>
<proteinExistence type="predicted"/>
<dbReference type="InterPro" id="IPR029787">
    <property type="entry name" value="Nucleotide_cyclase"/>
</dbReference>
<dbReference type="PANTHER" id="PTHR46663">
    <property type="entry name" value="DIGUANYLATE CYCLASE DGCT-RELATED"/>
    <property type="match status" value="1"/>
</dbReference>
<evidence type="ECO:0000259" key="2">
    <source>
        <dbReference type="PROSITE" id="PS50112"/>
    </source>
</evidence>
<dbReference type="InterPro" id="IPR052163">
    <property type="entry name" value="DGC-Regulatory_Protein"/>
</dbReference>
<dbReference type="CDD" id="cd00130">
    <property type="entry name" value="PAS"/>
    <property type="match status" value="1"/>
</dbReference>
<dbReference type="Proteomes" id="UP001595798">
    <property type="component" value="Unassembled WGS sequence"/>
</dbReference>
<organism evidence="4 5">
    <name type="scientific">Marinobacter lacisalsi</name>
    <dbReference type="NCBI Taxonomy" id="475979"/>
    <lineage>
        <taxon>Bacteria</taxon>
        <taxon>Pseudomonadati</taxon>
        <taxon>Pseudomonadota</taxon>
        <taxon>Gammaproteobacteria</taxon>
        <taxon>Pseudomonadales</taxon>
        <taxon>Marinobacteraceae</taxon>
        <taxon>Marinobacter</taxon>
    </lineage>
</organism>
<dbReference type="InterPro" id="IPR043128">
    <property type="entry name" value="Rev_trsase/Diguanyl_cyclase"/>
</dbReference>
<evidence type="ECO:0000259" key="3">
    <source>
        <dbReference type="PROSITE" id="PS50887"/>
    </source>
</evidence>
<dbReference type="InterPro" id="IPR000160">
    <property type="entry name" value="GGDEF_dom"/>
</dbReference>
<dbReference type="EC" id="2.7.7.65" evidence="4"/>
<dbReference type="InterPro" id="IPR000014">
    <property type="entry name" value="PAS"/>
</dbReference>
<keyword evidence="4" id="KW-0808">Transferase</keyword>
<keyword evidence="4" id="KW-0548">Nucleotidyltransferase</keyword>
<dbReference type="CDD" id="cd01949">
    <property type="entry name" value="GGDEF"/>
    <property type="match status" value="1"/>
</dbReference>
<dbReference type="InterPro" id="IPR013656">
    <property type="entry name" value="PAS_4"/>
</dbReference>
<dbReference type="NCBIfam" id="TIGR00229">
    <property type="entry name" value="sensory_box"/>
    <property type="match status" value="1"/>
</dbReference>
<dbReference type="InterPro" id="IPR029016">
    <property type="entry name" value="GAF-like_dom_sf"/>
</dbReference>
<dbReference type="GO" id="GO:0052621">
    <property type="term" value="F:diguanylate cyclase activity"/>
    <property type="evidence" value="ECO:0007669"/>
    <property type="project" value="UniProtKB-EC"/>
</dbReference>
<dbReference type="InterPro" id="IPR003018">
    <property type="entry name" value="GAF"/>
</dbReference>
<feature type="domain" description="GGDEF" evidence="3">
    <location>
        <begin position="309"/>
        <end position="439"/>
    </location>
</feature>
<keyword evidence="5" id="KW-1185">Reference proteome</keyword>